<dbReference type="RefSeq" id="XP_028483181.1">
    <property type="nucleotide sequence ID" value="XM_028631088.1"/>
</dbReference>
<evidence type="ECO:0000256" key="7">
    <source>
        <dbReference type="RuleBase" id="RU003346"/>
    </source>
</evidence>
<keyword evidence="6 8" id="KW-0472">Membrane</keyword>
<comment type="caution">
    <text evidence="10">The sequence shown here is derived from an EMBL/GenBank/DDBJ whole genome shotgun (WGS) entry which is preliminary data.</text>
</comment>
<dbReference type="GeneID" id="39600365"/>
<dbReference type="InterPro" id="IPR005828">
    <property type="entry name" value="MFS_sugar_transport-like"/>
</dbReference>
<dbReference type="PANTHER" id="PTHR48022:SF28">
    <property type="entry name" value="MAJOR FACILITATOR SUPERFAMILY (MFS) PROFILE DOMAIN-CONTAINING PROTEIN-RELATED"/>
    <property type="match status" value="1"/>
</dbReference>
<feature type="transmembrane region" description="Helical" evidence="8">
    <location>
        <begin position="434"/>
        <end position="452"/>
    </location>
</feature>
<dbReference type="Proteomes" id="UP000283841">
    <property type="component" value="Unassembled WGS sequence"/>
</dbReference>
<evidence type="ECO:0000256" key="1">
    <source>
        <dbReference type="ARBA" id="ARBA00004141"/>
    </source>
</evidence>
<accession>A0A443HNY1</accession>
<dbReference type="InterPro" id="IPR003663">
    <property type="entry name" value="Sugar/inositol_transpt"/>
</dbReference>
<dbReference type="EMBL" id="RCNU01000009">
    <property type="protein sequence ID" value="RWQ93536.1"/>
    <property type="molecule type" value="Genomic_DNA"/>
</dbReference>
<keyword evidence="11" id="KW-1185">Reference proteome</keyword>
<dbReference type="PANTHER" id="PTHR48022">
    <property type="entry name" value="PLASTIDIC GLUCOSE TRANSPORTER 4"/>
    <property type="match status" value="1"/>
</dbReference>
<dbReference type="SUPFAM" id="SSF103473">
    <property type="entry name" value="MFS general substrate transporter"/>
    <property type="match status" value="1"/>
</dbReference>
<feature type="transmembrane region" description="Helical" evidence="8">
    <location>
        <begin position="309"/>
        <end position="329"/>
    </location>
</feature>
<evidence type="ECO:0000313" key="10">
    <source>
        <dbReference type="EMBL" id="RWQ93536.1"/>
    </source>
</evidence>
<gene>
    <name evidence="10" type="ORF">C8Q69DRAFT_473917</name>
</gene>
<keyword evidence="3 7" id="KW-0813">Transport</keyword>
<feature type="transmembrane region" description="Helical" evidence="8">
    <location>
        <begin position="338"/>
        <end position="359"/>
    </location>
</feature>
<comment type="similarity">
    <text evidence="2 7">Belongs to the major facilitator superfamily. Sugar transporter (TC 2.A.1.1) family.</text>
</comment>
<dbReference type="GO" id="GO:0016020">
    <property type="term" value="C:membrane"/>
    <property type="evidence" value="ECO:0007669"/>
    <property type="project" value="UniProtKB-SubCell"/>
</dbReference>
<dbReference type="VEuPathDB" id="FungiDB:C8Q69DRAFT_473917"/>
<protein>
    <submittedName>
        <fullName evidence="10">Putative hexose carrier protein</fullName>
    </submittedName>
</protein>
<dbReference type="InterPro" id="IPR050360">
    <property type="entry name" value="MFS_Sugar_Transporters"/>
</dbReference>
<evidence type="ECO:0000256" key="5">
    <source>
        <dbReference type="ARBA" id="ARBA00022989"/>
    </source>
</evidence>
<evidence type="ECO:0000256" key="8">
    <source>
        <dbReference type="SAM" id="Phobius"/>
    </source>
</evidence>
<feature type="transmembrane region" description="Helical" evidence="8">
    <location>
        <begin position="271"/>
        <end position="297"/>
    </location>
</feature>
<dbReference type="Gene3D" id="1.20.1250.20">
    <property type="entry name" value="MFS general substrate transporter like domains"/>
    <property type="match status" value="1"/>
</dbReference>
<evidence type="ECO:0000256" key="3">
    <source>
        <dbReference type="ARBA" id="ARBA00022448"/>
    </source>
</evidence>
<evidence type="ECO:0000256" key="4">
    <source>
        <dbReference type="ARBA" id="ARBA00022692"/>
    </source>
</evidence>
<dbReference type="PROSITE" id="PS50850">
    <property type="entry name" value="MFS"/>
    <property type="match status" value="1"/>
</dbReference>
<dbReference type="GO" id="GO:0005351">
    <property type="term" value="F:carbohydrate:proton symporter activity"/>
    <property type="evidence" value="ECO:0007669"/>
    <property type="project" value="TreeGrafter"/>
</dbReference>
<feature type="transmembrane region" description="Helical" evidence="8">
    <location>
        <begin position="61"/>
        <end position="82"/>
    </location>
</feature>
<evidence type="ECO:0000256" key="2">
    <source>
        <dbReference type="ARBA" id="ARBA00010992"/>
    </source>
</evidence>
<feature type="transmembrane region" description="Helical" evidence="8">
    <location>
        <begin position="94"/>
        <end position="114"/>
    </location>
</feature>
<feature type="transmembrane region" description="Helical" evidence="8">
    <location>
        <begin position="120"/>
        <end position="138"/>
    </location>
</feature>
<keyword evidence="5 8" id="KW-1133">Transmembrane helix</keyword>
<dbReference type="InterPro" id="IPR005829">
    <property type="entry name" value="Sugar_transporter_CS"/>
</dbReference>
<feature type="transmembrane region" description="Helical" evidence="8">
    <location>
        <begin position="150"/>
        <end position="168"/>
    </location>
</feature>
<proteinExistence type="inferred from homology"/>
<evidence type="ECO:0000256" key="6">
    <source>
        <dbReference type="ARBA" id="ARBA00023136"/>
    </source>
</evidence>
<reference evidence="10 11" key="1">
    <citation type="journal article" date="2018" name="Front. Microbiol.">
        <title>Genomic and genetic insights into a cosmopolitan fungus, Paecilomyces variotii (Eurotiales).</title>
        <authorList>
            <person name="Urquhart A.S."/>
            <person name="Mondo S.J."/>
            <person name="Makela M.R."/>
            <person name="Hane J.K."/>
            <person name="Wiebenga A."/>
            <person name="He G."/>
            <person name="Mihaltcheva S."/>
            <person name="Pangilinan J."/>
            <person name="Lipzen A."/>
            <person name="Barry K."/>
            <person name="de Vries R.P."/>
            <person name="Grigoriev I.V."/>
            <person name="Idnurm A."/>
        </authorList>
    </citation>
    <scope>NUCLEOTIDE SEQUENCE [LARGE SCALE GENOMIC DNA]</scope>
    <source>
        <strain evidence="10 11">CBS 101075</strain>
    </source>
</reference>
<evidence type="ECO:0000313" key="11">
    <source>
        <dbReference type="Proteomes" id="UP000283841"/>
    </source>
</evidence>
<dbReference type="InterPro" id="IPR036259">
    <property type="entry name" value="MFS_trans_sf"/>
</dbReference>
<feature type="transmembrane region" description="Helical" evidence="8">
    <location>
        <begin position="404"/>
        <end position="422"/>
    </location>
</feature>
<keyword evidence="4 8" id="KW-0812">Transmembrane</keyword>
<dbReference type="AlphaFoldDB" id="A0A443HNY1"/>
<feature type="transmembrane region" description="Helical" evidence="8">
    <location>
        <begin position="365"/>
        <end position="383"/>
    </location>
</feature>
<evidence type="ECO:0000259" key="9">
    <source>
        <dbReference type="PROSITE" id="PS50850"/>
    </source>
</evidence>
<dbReference type="FunFam" id="1.20.1250.20:FF:000090">
    <property type="entry name" value="MFS sugar transporter, putative"/>
    <property type="match status" value="1"/>
</dbReference>
<dbReference type="PRINTS" id="PR00171">
    <property type="entry name" value="SUGRTRNSPORT"/>
</dbReference>
<dbReference type="Pfam" id="PF00083">
    <property type="entry name" value="Sugar_tr"/>
    <property type="match status" value="1"/>
</dbReference>
<dbReference type="PROSITE" id="PS00217">
    <property type="entry name" value="SUGAR_TRANSPORT_2"/>
    <property type="match status" value="1"/>
</dbReference>
<comment type="subcellular location">
    <subcellularLocation>
        <location evidence="1">Membrane</location>
        <topology evidence="1">Multi-pass membrane protein</topology>
    </subcellularLocation>
</comment>
<dbReference type="InterPro" id="IPR020846">
    <property type="entry name" value="MFS_dom"/>
</dbReference>
<feature type="transmembrane region" description="Helical" evidence="8">
    <location>
        <begin position="180"/>
        <end position="202"/>
    </location>
</feature>
<feature type="transmembrane region" description="Helical" evidence="8">
    <location>
        <begin position="20"/>
        <end position="41"/>
    </location>
</feature>
<feature type="domain" description="Major facilitator superfamily (MFS) profile" evidence="9">
    <location>
        <begin position="23"/>
        <end position="456"/>
    </location>
</feature>
<organism evidence="10 11">
    <name type="scientific">Byssochlamys spectabilis</name>
    <name type="common">Paecilomyces variotii</name>
    <dbReference type="NCBI Taxonomy" id="264951"/>
    <lineage>
        <taxon>Eukaryota</taxon>
        <taxon>Fungi</taxon>
        <taxon>Dikarya</taxon>
        <taxon>Ascomycota</taxon>
        <taxon>Pezizomycotina</taxon>
        <taxon>Eurotiomycetes</taxon>
        <taxon>Eurotiomycetidae</taxon>
        <taxon>Eurotiales</taxon>
        <taxon>Thermoascaceae</taxon>
        <taxon>Paecilomyces</taxon>
    </lineage>
</organism>
<name>A0A443HNY1_BYSSP</name>
<dbReference type="NCBIfam" id="TIGR00879">
    <property type="entry name" value="SP"/>
    <property type="match status" value="1"/>
</dbReference>
<sequence>MSSSPSPSPSFIGLRGQNLVYAVTFCCSIGFLLFGYDLGFMGGLTTSPEFLSVFNNPSSSLLAFLVASYDVGCLLGALFQFTLGDRFGRKQSNIAGAVVVCVGAILQTTTFGLAQFLVGRIVAGFGLGTMTTVIPIYLSECATPQSRGRMMAMQLSNLIMGLIIANWLDYGMTSYPGSVQWRLPCAFQIVFCIITVIMMPFLPESPRYLCAKGEIERAKIALAALRAGYPDTPEVSEELKEIQYAIAVEAEEAGSWSDVFKDNGISGFTRVALAFSANFFQQLSGVNVMSSLGPYIFQDSIGMSRYDALLVAGGLQVWYFLSSLIPWYVVDRVGRRKLFMLGSVGMGICMTLSAIFVGIGTKGLGYAAAVVLYLFQTFFTLGWQSNMWIYPSELLPLKLRLRGGALAVVSQWLFTFLVVEITPPMITNIGYRSYVVFAVINFATVPLVYFCFPETSKMPLEAVDLLFADREDGTRPSIFQVARDSVNREKVAEIERQLQERARLRADNEGIIDASKEKAEHLEVSAV</sequence>